<reference evidence="2 3" key="1">
    <citation type="submission" date="2015-12" db="EMBL/GenBank/DDBJ databases">
        <title>Intraspecies pangenome expansion in the marine bacterium Alteromonas.</title>
        <authorList>
            <person name="Lopez-Perez M."/>
            <person name="Rodriguez-Valera F."/>
        </authorList>
    </citation>
    <scope>NUCLEOTIDE SEQUENCE [LARGE SCALE GENOMIC DNA]</scope>
    <source>
        <strain evidence="2 3">LMG 21861</strain>
    </source>
</reference>
<proteinExistence type="predicted"/>
<protein>
    <submittedName>
        <fullName evidence="2">Uncharacterized protein</fullName>
    </submittedName>
</protein>
<dbReference type="EMBL" id="CP013926">
    <property type="protein sequence ID" value="AMJ73013.1"/>
    <property type="molecule type" value="Genomic_DNA"/>
</dbReference>
<keyword evidence="3" id="KW-1185">Reference proteome</keyword>
<feature type="transmembrane region" description="Helical" evidence="1">
    <location>
        <begin position="87"/>
        <end position="107"/>
    </location>
</feature>
<evidence type="ECO:0000256" key="1">
    <source>
        <dbReference type="SAM" id="Phobius"/>
    </source>
</evidence>
<keyword evidence="1" id="KW-0812">Transmembrane</keyword>
<feature type="transmembrane region" description="Helical" evidence="1">
    <location>
        <begin position="45"/>
        <end position="66"/>
    </location>
</feature>
<keyword evidence="1" id="KW-0472">Membrane</keyword>
<dbReference type="Proteomes" id="UP000056750">
    <property type="component" value="Chromosome"/>
</dbReference>
<name>A0ABN4LIE1_9ALTE</name>
<sequence>MCANKKSILSLKKSVLFSLMVLWSALFGISVLLSQTDVIIFWMKLNRFIVIVLSFIYSIFFILVATSSSIQNLVIQNTKRNQFDEKVFYFTSFVSFAFSATTFFLSLQAK</sequence>
<evidence type="ECO:0000313" key="2">
    <source>
        <dbReference type="EMBL" id="AMJ73013.1"/>
    </source>
</evidence>
<accession>A0ABN4LIE1</accession>
<feature type="transmembrane region" description="Helical" evidence="1">
    <location>
        <begin position="15"/>
        <end position="33"/>
    </location>
</feature>
<organism evidence="2 3">
    <name type="scientific">Alteromonas stellipolaris</name>
    <dbReference type="NCBI Taxonomy" id="233316"/>
    <lineage>
        <taxon>Bacteria</taxon>
        <taxon>Pseudomonadati</taxon>
        <taxon>Pseudomonadota</taxon>
        <taxon>Gammaproteobacteria</taxon>
        <taxon>Alteromonadales</taxon>
        <taxon>Alteromonadaceae</taxon>
        <taxon>Alteromonas/Salinimonas group</taxon>
        <taxon>Alteromonas</taxon>
    </lineage>
</organism>
<evidence type="ECO:0000313" key="3">
    <source>
        <dbReference type="Proteomes" id="UP000056750"/>
    </source>
</evidence>
<gene>
    <name evidence="2" type="ORF">AVL57_02870</name>
</gene>
<keyword evidence="1" id="KW-1133">Transmembrane helix</keyword>